<name>A0A6N2UMB2_9BIFI</name>
<sequence>MSVAAVDWALRRAPVGADASARLVLVYLADRADDEGRDAFPSIATLVEQSHLSRSTIKRILRRLEEQGLISRGDQLKVAHYRIDRRPVVWDLHVELTVDNSREERGLKMTPREESHDSAVSAGVQNEPPLSEEMCGNRERGFTGARSGGSLVDHKPSIKPSIKPLYPLEGDEGDVVAISDGGFPDGPDGRMPDAIRGDDAPTARDEGVDAQRVVSLMASLRESARVELAPFKSEESHTRFERRQLAAAARLVAAFGVERVERTARWALDAGQPFWRSVAFTPERLERNWTQVTSQMSVPRPSTGAFADSSPVSRVHVHSRGCEHVQPVLGYTNPGDCVTDSRAARVLDLLRSGYGVERIRETLAAREATPMAR</sequence>
<dbReference type="SUPFAM" id="SSF46785">
    <property type="entry name" value="Winged helix' DNA-binding domain"/>
    <property type="match status" value="1"/>
</dbReference>
<dbReference type="Gene3D" id="1.10.10.10">
    <property type="entry name" value="Winged helix-like DNA-binding domain superfamily/Winged helix DNA-binding domain"/>
    <property type="match status" value="1"/>
</dbReference>
<reference evidence="2" key="1">
    <citation type="submission" date="2019-11" db="EMBL/GenBank/DDBJ databases">
        <authorList>
            <person name="Feng L."/>
        </authorList>
    </citation>
    <scope>NUCLEOTIDE SEQUENCE</scope>
    <source>
        <strain evidence="2">BdentiumLFYP24</strain>
    </source>
</reference>
<gene>
    <name evidence="2" type="ORF">BDLFYP24_00414</name>
</gene>
<feature type="region of interest" description="Disordered" evidence="1">
    <location>
        <begin position="142"/>
        <end position="164"/>
    </location>
</feature>
<feature type="compositionally biased region" description="Basic and acidic residues" evidence="1">
    <location>
        <begin position="107"/>
        <end position="117"/>
    </location>
</feature>
<feature type="region of interest" description="Disordered" evidence="1">
    <location>
        <begin position="107"/>
        <end position="130"/>
    </location>
</feature>
<evidence type="ECO:0000256" key="1">
    <source>
        <dbReference type="SAM" id="MobiDB-lite"/>
    </source>
</evidence>
<dbReference type="Pfam" id="PF13730">
    <property type="entry name" value="HTH_36"/>
    <property type="match status" value="1"/>
</dbReference>
<protein>
    <submittedName>
        <fullName evidence="2">MarR family protein</fullName>
    </submittedName>
</protein>
<dbReference type="InterPro" id="IPR036388">
    <property type="entry name" value="WH-like_DNA-bd_sf"/>
</dbReference>
<evidence type="ECO:0000313" key="2">
    <source>
        <dbReference type="EMBL" id="VYT17942.1"/>
    </source>
</evidence>
<proteinExistence type="predicted"/>
<dbReference type="RefSeq" id="WP_421732131.1">
    <property type="nucleotide sequence ID" value="NZ_CACRSP010000014.1"/>
</dbReference>
<accession>A0A6N2UMB2</accession>
<dbReference type="EMBL" id="CACRSP010000014">
    <property type="protein sequence ID" value="VYT17942.1"/>
    <property type="molecule type" value="Genomic_DNA"/>
</dbReference>
<dbReference type="AlphaFoldDB" id="A0A6N2UMB2"/>
<organism evidence="2">
    <name type="scientific">Bifidobacterium dentium</name>
    <dbReference type="NCBI Taxonomy" id="1689"/>
    <lineage>
        <taxon>Bacteria</taxon>
        <taxon>Bacillati</taxon>
        <taxon>Actinomycetota</taxon>
        <taxon>Actinomycetes</taxon>
        <taxon>Bifidobacteriales</taxon>
        <taxon>Bifidobacteriaceae</taxon>
        <taxon>Bifidobacterium</taxon>
    </lineage>
</organism>
<dbReference type="InterPro" id="IPR036390">
    <property type="entry name" value="WH_DNA-bd_sf"/>
</dbReference>